<proteinExistence type="predicted"/>
<evidence type="ECO:0000313" key="1">
    <source>
        <dbReference type="EMBL" id="EWF92640.1"/>
    </source>
</evidence>
<sequence>MMKCRYKKDFSGLIGGFGAKAGLKSCRNLMKLNR</sequence>
<accession>A0A7H5AFD9</accession>
<name>A0A7H5AFD9_9ENTR</name>
<organism evidence="1 2">
    <name type="scientific">Klebsiella michiganensis</name>
    <dbReference type="NCBI Taxonomy" id="1134687"/>
    <lineage>
        <taxon>Bacteria</taxon>
        <taxon>Pseudomonadati</taxon>
        <taxon>Pseudomonadota</taxon>
        <taxon>Gammaproteobacteria</taxon>
        <taxon>Enterobacterales</taxon>
        <taxon>Enterobacteriaceae</taxon>
        <taxon>Klebsiella/Raoultella group</taxon>
        <taxon>Klebsiella</taxon>
    </lineage>
</organism>
<dbReference type="EMBL" id="JCNZ01000005">
    <property type="protein sequence ID" value="EWF92640.1"/>
    <property type="molecule type" value="Genomic_DNA"/>
</dbReference>
<dbReference type="Proteomes" id="UP000020202">
    <property type="component" value="Unassembled WGS sequence"/>
</dbReference>
<reference evidence="1 2" key="1">
    <citation type="submission" date="2014-01" db="EMBL/GenBank/DDBJ databases">
        <title>The Genome Sequence of Klebsiella oxytoca MGH 27.</title>
        <authorList>
            <consortium name="The Broad Institute Genomics Platform"/>
            <consortium name="The Broad Institute Genome Sequencing Center for Infectious Disease"/>
            <person name="Murphy C."/>
            <person name="Cosimi L."/>
            <person name="Cerqueira G."/>
            <person name="Feldgarden M."/>
            <person name="Earl A."/>
            <person name="Hung D."/>
            <person name="Onderdonk A.B."/>
            <person name="Ferraro M.J."/>
            <person name="Hooper D."/>
            <person name="Dekker J."/>
            <person name="O'Brien T."/>
            <person name="Huang S."/>
            <person name="Quan V."/>
            <person name="Ernst C."/>
            <person name="Delaney M."/>
            <person name="DuBois A."/>
            <person name="Kim D.S."/>
            <person name="Young S.K."/>
            <person name="Zeng Q."/>
            <person name="Gargeya S."/>
            <person name="Fitzgerald M."/>
            <person name="Abouelleil A."/>
            <person name="Alvarado L."/>
            <person name="Berlin A.M."/>
            <person name="Chapman S.B."/>
            <person name="Gainer-Dewar J."/>
            <person name="Goldberg J."/>
            <person name="Gnerre S."/>
            <person name="Griggs A."/>
            <person name="Gujja S."/>
            <person name="Hansen M."/>
            <person name="Howarth C."/>
            <person name="Imamovic A."/>
            <person name="Ireland A."/>
            <person name="Larimer J."/>
            <person name="McCowan C."/>
            <person name="Murphy C."/>
            <person name="Pearson M."/>
            <person name="Poon T.W."/>
            <person name="Priest M."/>
            <person name="Roberts A."/>
            <person name="Saif S."/>
            <person name="Shea T."/>
            <person name="Sykes S."/>
            <person name="Wortman J."/>
            <person name="Nusbaum C."/>
            <person name="Birren B."/>
        </authorList>
    </citation>
    <scope>NUCLEOTIDE SEQUENCE [LARGE SCALE GENOMIC DNA]</scope>
    <source>
        <strain evidence="1 2">MGH 27</strain>
    </source>
</reference>
<dbReference type="AlphaFoldDB" id="A0A7H5AFD9"/>
<protein>
    <submittedName>
        <fullName evidence="1">Uncharacterized protein</fullName>
    </submittedName>
</protein>
<gene>
    <name evidence="1" type="ORF">L373_00937</name>
</gene>
<evidence type="ECO:0000313" key="2">
    <source>
        <dbReference type="Proteomes" id="UP000020202"/>
    </source>
</evidence>
<comment type="caution">
    <text evidence="1">The sequence shown here is derived from an EMBL/GenBank/DDBJ whole genome shotgun (WGS) entry which is preliminary data.</text>
</comment>